<dbReference type="AlphaFoldDB" id="A0A9D5H838"/>
<dbReference type="Pfam" id="PF00010">
    <property type="entry name" value="HLH"/>
    <property type="match status" value="1"/>
</dbReference>
<reference evidence="6" key="2">
    <citation type="journal article" date="2022" name="Hortic Res">
        <title>The genome of Dioscorea zingiberensis sheds light on the biosynthesis, origin and evolution of the medicinally important diosgenin saponins.</title>
        <authorList>
            <person name="Li Y."/>
            <person name="Tan C."/>
            <person name="Li Z."/>
            <person name="Guo J."/>
            <person name="Li S."/>
            <person name="Chen X."/>
            <person name="Wang C."/>
            <person name="Dai X."/>
            <person name="Yang H."/>
            <person name="Song W."/>
            <person name="Hou L."/>
            <person name="Xu J."/>
            <person name="Tong Z."/>
            <person name="Xu A."/>
            <person name="Yuan X."/>
            <person name="Wang W."/>
            <person name="Yang Q."/>
            <person name="Chen L."/>
            <person name="Sun Z."/>
            <person name="Wang K."/>
            <person name="Pan B."/>
            <person name="Chen J."/>
            <person name="Bao Y."/>
            <person name="Liu F."/>
            <person name="Qi X."/>
            <person name="Gang D.R."/>
            <person name="Wen J."/>
            <person name="Li J."/>
        </authorList>
    </citation>
    <scope>NUCLEOTIDE SEQUENCE</scope>
    <source>
        <strain evidence="6">Dzin_1.0</strain>
    </source>
</reference>
<dbReference type="SMART" id="SM00353">
    <property type="entry name" value="HLH"/>
    <property type="match status" value="1"/>
</dbReference>
<reference evidence="6" key="1">
    <citation type="submission" date="2021-03" db="EMBL/GenBank/DDBJ databases">
        <authorList>
            <person name="Li Z."/>
            <person name="Yang C."/>
        </authorList>
    </citation>
    <scope>NUCLEOTIDE SEQUENCE</scope>
    <source>
        <strain evidence="6">Dzin_1.0</strain>
        <tissue evidence="6">Leaf</tissue>
    </source>
</reference>
<evidence type="ECO:0000256" key="1">
    <source>
        <dbReference type="ARBA" id="ARBA00005510"/>
    </source>
</evidence>
<dbReference type="PANTHER" id="PTHR46133">
    <property type="entry name" value="BHLH TRANSCRIPTION FACTOR"/>
    <property type="match status" value="1"/>
</dbReference>
<dbReference type="InterPro" id="IPR036638">
    <property type="entry name" value="HLH_DNA-bd_sf"/>
</dbReference>
<evidence type="ECO:0000256" key="3">
    <source>
        <dbReference type="ARBA" id="ARBA00023163"/>
    </source>
</evidence>
<dbReference type="Proteomes" id="UP001085076">
    <property type="component" value="Miscellaneous, Linkage group lg07"/>
</dbReference>
<sequence>MEPDPAAEYLIDDAGDVGAGSDGELRCAIESLCGMSPSSGMPMGDPYIGACGLPQLNSAHKMDGELTYENASSNLEQLSNCMGTGVAYSQACVPQQTGATESLDPRLVFGDAGNIQQINTRKRAMDEECPRPKSKACREKMRRDKLNDRFSELSSVLDPGRPPKSDKATILSDAARVLEQLKAEAQELKISNEKLQETIKDLKAEKNELRDEKIRLKADKEKLEQQLKAMDMPPAGYMPHPMVFHPAMFGPPVQTPTTKASASPAFPGVPMWRWLPPAVVDTTKDAKLWPPNA</sequence>
<comment type="caution">
    <text evidence="6">The sequence shown here is derived from an EMBL/GenBank/DDBJ whole genome shotgun (WGS) entry which is preliminary data.</text>
</comment>
<keyword evidence="2" id="KW-0805">Transcription regulation</keyword>
<gene>
    <name evidence="6" type="ORF">J5N97_023743</name>
</gene>
<keyword evidence="3" id="KW-0804">Transcription</keyword>
<feature type="coiled-coil region" evidence="4">
    <location>
        <begin position="171"/>
        <end position="226"/>
    </location>
</feature>
<dbReference type="GO" id="GO:0006879">
    <property type="term" value="P:intracellular iron ion homeostasis"/>
    <property type="evidence" value="ECO:0007669"/>
    <property type="project" value="InterPro"/>
</dbReference>
<dbReference type="EMBL" id="JAGGNH010000007">
    <property type="protein sequence ID" value="KAJ0966826.1"/>
    <property type="molecule type" value="Genomic_DNA"/>
</dbReference>
<dbReference type="InterPro" id="IPR011598">
    <property type="entry name" value="bHLH_dom"/>
</dbReference>
<dbReference type="Gene3D" id="4.10.280.10">
    <property type="entry name" value="Helix-loop-helix DNA-binding domain"/>
    <property type="match status" value="1"/>
</dbReference>
<dbReference type="OrthoDB" id="515493at2759"/>
<protein>
    <recommendedName>
        <fullName evidence="5">BHLH domain-containing protein</fullName>
    </recommendedName>
</protein>
<keyword evidence="4" id="KW-0175">Coiled coil</keyword>
<name>A0A9D5H838_9LILI</name>
<dbReference type="GO" id="GO:0046983">
    <property type="term" value="F:protein dimerization activity"/>
    <property type="evidence" value="ECO:0007669"/>
    <property type="project" value="InterPro"/>
</dbReference>
<evidence type="ECO:0000259" key="5">
    <source>
        <dbReference type="PROSITE" id="PS50888"/>
    </source>
</evidence>
<evidence type="ECO:0000313" key="6">
    <source>
        <dbReference type="EMBL" id="KAJ0966826.1"/>
    </source>
</evidence>
<dbReference type="PANTHER" id="PTHR46133:SF15">
    <property type="entry name" value="BHLH TRANSCRIPTION FACTOR"/>
    <property type="match status" value="1"/>
</dbReference>
<proteinExistence type="inferred from homology"/>
<evidence type="ECO:0000256" key="2">
    <source>
        <dbReference type="ARBA" id="ARBA00023015"/>
    </source>
</evidence>
<dbReference type="CDD" id="cd11446">
    <property type="entry name" value="bHLH_AtILR3_like"/>
    <property type="match status" value="1"/>
</dbReference>
<keyword evidence="7" id="KW-1185">Reference proteome</keyword>
<comment type="similarity">
    <text evidence="1">Belongs to the bHLH protein family.</text>
</comment>
<dbReference type="SUPFAM" id="SSF47459">
    <property type="entry name" value="HLH, helix-loop-helix DNA-binding domain"/>
    <property type="match status" value="1"/>
</dbReference>
<dbReference type="GO" id="GO:0003700">
    <property type="term" value="F:DNA-binding transcription factor activity"/>
    <property type="evidence" value="ECO:0007669"/>
    <property type="project" value="InterPro"/>
</dbReference>
<dbReference type="InterPro" id="IPR044818">
    <property type="entry name" value="ILR3-like"/>
</dbReference>
<feature type="domain" description="BHLH" evidence="5">
    <location>
        <begin position="130"/>
        <end position="181"/>
    </location>
</feature>
<evidence type="ECO:0000313" key="7">
    <source>
        <dbReference type="Proteomes" id="UP001085076"/>
    </source>
</evidence>
<accession>A0A9D5H838</accession>
<organism evidence="6 7">
    <name type="scientific">Dioscorea zingiberensis</name>
    <dbReference type="NCBI Taxonomy" id="325984"/>
    <lineage>
        <taxon>Eukaryota</taxon>
        <taxon>Viridiplantae</taxon>
        <taxon>Streptophyta</taxon>
        <taxon>Embryophyta</taxon>
        <taxon>Tracheophyta</taxon>
        <taxon>Spermatophyta</taxon>
        <taxon>Magnoliopsida</taxon>
        <taxon>Liliopsida</taxon>
        <taxon>Dioscoreales</taxon>
        <taxon>Dioscoreaceae</taxon>
        <taxon>Dioscorea</taxon>
    </lineage>
</organism>
<evidence type="ECO:0000256" key="4">
    <source>
        <dbReference type="SAM" id="Coils"/>
    </source>
</evidence>
<dbReference type="PROSITE" id="PS50888">
    <property type="entry name" value="BHLH"/>
    <property type="match status" value="1"/>
</dbReference>